<protein>
    <recommendedName>
        <fullName evidence="6">RING-type domain-containing protein</fullName>
    </recommendedName>
</protein>
<dbReference type="SMART" id="SM00184">
    <property type="entry name" value="RING"/>
    <property type="match status" value="1"/>
</dbReference>
<dbReference type="PROSITE" id="PS00518">
    <property type="entry name" value="ZF_RING_1"/>
    <property type="match status" value="1"/>
</dbReference>
<feature type="coiled-coil region" evidence="5">
    <location>
        <begin position="166"/>
        <end position="200"/>
    </location>
</feature>
<dbReference type="GO" id="GO:0008270">
    <property type="term" value="F:zinc ion binding"/>
    <property type="evidence" value="ECO:0007669"/>
    <property type="project" value="UniProtKB-KW"/>
</dbReference>
<dbReference type="InterPro" id="IPR027370">
    <property type="entry name" value="Znf-RING_euk"/>
</dbReference>
<dbReference type="InterPro" id="IPR013083">
    <property type="entry name" value="Znf_RING/FYVE/PHD"/>
</dbReference>
<evidence type="ECO:0000313" key="8">
    <source>
        <dbReference type="Proteomes" id="UP001497623"/>
    </source>
</evidence>
<proteinExistence type="predicted"/>
<accession>A0AAV2QQM2</accession>
<organism evidence="7 8">
    <name type="scientific">Meganyctiphanes norvegica</name>
    <name type="common">Northern krill</name>
    <name type="synonym">Thysanopoda norvegica</name>
    <dbReference type="NCBI Taxonomy" id="48144"/>
    <lineage>
        <taxon>Eukaryota</taxon>
        <taxon>Metazoa</taxon>
        <taxon>Ecdysozoa</taxon>
        <taxon>Arthropoda</taxon>
        <taxon>Crustacea</taxon>
        <taxon>Multicrustacea</taxon>
        <taxon>Malacostraca</taxon>
        <taxon>Eumalacostraca</taxon>
        <taxon>Eucarida</taxon>
        <taxon>Euphausiacea</taxon>
        <taxon>Euphausiidae</taxon>
        <taxon>Meganyctiphanes</taxon>
    </lineage>
</organism>
<dbReference type="PROSITE" id="PS50089">
    <property type="entry name" value="ZF_RING_2"/>
    <property type="match status" value="1"/>
</dbReference>
<reference evidence="7 8" key="1">
    <citation type="submission" date="2024-05" db="EMBL/GenBank/DDBJ databases">
        <authorList>
            <person name="Wallberg A."/>
        </authorList>
    </citation>
    <scope>NUCLEOTIDE SEQUENCE [LARGE SCALE GENOMIC DNA]</scope>
</reference>
<keyword evidence="5" id="KW-0175">Coiled coil</keyword>
<evidence type="ECO:0000256" key="5">
    <source>
        <dbReference type="SAM" id="Coils"/>
    </source>
</evidence>
<keyword evidence="1" id="KW-0479">Metal-binding</keyword>
<gene>
    <name evidence="7" type="ORF">MNOR_LOCUS15046</name>
</gene>
<evidence type="ECO:0000259" key="6">
    <source>
        <dbReference type="PROSITE" id="PS50089"/>
    </source>
</evidence>
<dbReference type="SUPFAM" id="SSF57845">
    <property type="entry name" value="B-box zinc-binding domain"/>
    <property type="match status" value="1"/>
</dbReference>
<keyword evidence="8" id="KW-1185">Reference proteome</keyword>
<dbReference type="PANTHER" id="PTHR47156">
    <property type="entry name" value="PROTEIN CBG20824"/>
    <property type="match status" value="1"/>
</dbReference>
<feature type="domain" description="RING-type" evidence="6">
    <location>
        <begin position="6"/>
        <end position="49"/>
    </location>
</feature>
<dbReference type="InterPro" id="IPR001841">
    <property type="entry name" value="Znf_RING"/>
</dbReference>
<evidence type="ECO:0000256" key="3">
    <source>
        <dbReference type="ARBA" id="ARBA00022833"/>
    </source>
</evidence>
<name>A0AAV2QQM2_MEGNR</name>
<keyword evidence="2 4" id="KW-0863">Zinc-finger</keyword>
<dbReference type="InterPro" id="IPR052667">
    <property type="entry name" value="E3_ubiquitin-ligase_RING"/>
</dbReference>
<dbReference type="AlphaFoldDB" id="A0AAV2QQM2"/>
<dbReference type="EMBL" id="CAXKWB010009241">
    <property type="protein sequence ID" value="CAL4094025.1"/>
    <property type="molecule type" value="Genomic_DNA"/>
</dbReference>
<dbReference type="Proteomes" id="UP001497623">
    <property type="component" value="Unassembled WGS sequence"/>
</dbReference>
<evidence type="ECO:0000313" key="7">
    <source>
        <dbReference type="EMBL" id="CAL4094025.1"/>
    </source>
</evidence>
<sequence length="502" mass="56533">MDIINCKICFNPYDELEHRPRTLGCGHYFCEQCIDIVISSGIPKCPVCQQTITIKTGSEATLNFALEELVQNVKTLDVNSTSANEETLMPILGLCSIHSSCRLNFVCMTHNMKVCRDCTVVDHKLDKCCVISLQEEIELNRKSTLAGIDLLLKSLKYTKGSLECHIESKDSEIVILESKLEELQQQVIKYQQDIDNMKKSKLSAKQTLSKIKMTEEELLKSKFDLQEITSLPELMTSIDEPMKKINDVQIWEDNIRKEYNLISNFYISTLIQKFPLGVYATENAGEVYRSARILEINNKVHLLALRTLRPPGDTYSLPLSLFETLNSNPEVFISLTYNGSYLGTVYIRVANSEHGRYFRNICCGTYGPAYNGVQLTLVGNTATQEYCQPTPFGVSKTLSFDFKCIGCSHHLNEDGTVNKDLMGNISVANEEREYMKPGKVYAFGDGGFIFPQSASNLQGIPIGEIIQGMEVVEAARSNLGQRHSRQSQNNLYVYEVGMVLFN</sequence>
<dbReference type="InterPro" id="IPR017907">
    <property type="entry name" value="Znf_RING_CS"/>
</dbReference>
<evidence type="ECO:0000256" key="4">
    <source>
        <dbReference type="PROSITE-ProRule" id="PRU00175"/>
    </source>
</evidence>
<comment type="caution">
    <text evidence="7">The sequence shown here is derived from an EMBL/GenBank/DDBJ whole genome shotgun (WGS) entry which is preliminary data.</text>
</comment>
<keyword evidence="3" id="KW-0862">Zinc</keyword>
<dbReference type="SUPFAM" id="SSF57850">
    <property type="entry name" value="RING/U-box"/>
    <property type="match status" value="1"/>
</dbReference>
<evidence type="ECO:0000256" key="1">
    <source>
        <dbReference type="ARBA" id="ARBA00022723"/>
    </source>
</evidence>
<dbReference type="Gene3D" id="3.30.40.10">
    <property type="entry name" value="Zinc/RING finger domain, C3HC4 (zinc finger)"/>
    <property type="match status" value="1"/>
</dbReference>
<dbReference type="PANTHER" id="PTHR47156:SF10">
    <property type="entry name" value="E3 UBIQUITIN-PROTEIN LIGASE TRIM-21-RELATED"/>
    <property type="match status" value="1"/>
</dbReference>
<evidence type="ECO:0000256" key="2">
    <source>
        <dbReference type="ARBA" id="ARBA00022771"/>
    </source>
</evidence>
<dbReference type="Pfam" id="PF13445">
    <property type="entry name" value="zf-RING_UBOX"/>
    <property type="match status" value="1"/>
</dbReference>